<evidence type="ECO:0000313" key="1">
    <source>
        <dbReference type="EMBL" id="KAI9435369.1"/>
    </source>
</evidence>
<gene>
    <name evidence="1" type="ORF">F5148DRAFT_1154664</name>
</gene>
<keyword evidence="2" id="KW-1185">Reference proteome</keyword>
<protein>
    <submittedName>
        <fullName evidence="1">Uncharacterized protein</fullName>
    </submittedName>
</protein>
<evidence type="ECO:0000313" key="2">
    <source>
        <dbReference type="Proteomes" id="UP001207468"/>
    </source>
</evidence>
<reference evidence="1" key="1">
    <citation type="submission" date="2021-03" db="EMBL/GenBank/DDBJ databases">
        <title>Evolutionary priming and transition to the ectomycorrhizal habit in an iconic lineage of mushroom-forming fungi: is preadaptation a requirement?</title>
        <authorList>
            <consortium name="DOE Joint Genome Institute"/>
            <person name="Looney B.P."/>
            <person name="Miyauchi S."/>
            <person name="Morin E."/>
            <person name="Drula E."/>
            <person name="Courty P.E."/>
            <person name="Chicoki N."/>
            <person name="Fauchery L."/>
            <person name="Kohler A."/>
            <person name="Kuo A."/>
            <person name="LaButti K."/>
            <person name="Pangilinan J."/>
            <person name="Lipzen A."/>
            <person name="Riley R."/>
            <person name="Andreopoulos W."/>
            <person name="He G."/>
            <person name="Johnson J."/>
            <person name="Barry K.W."/>
            <person name="Grigoriev I.V."/>
            <person name="Nagy L."/>
            <person name="Hibbett D."/>
            <person name="Henrissat B."/>
            <person name="Matheny P.B."/>
            <person name="Labbe J."/>
            <person name="Martin A.F."/>
        </authorList>
    </citation>
    <scope>NUCLEOTIDE SEQUENCE</scope>
    <source>
        <strain evidence="1">BPL698</strain>
    </source>
</reference>
<accession>A0ACC0TSB9</accession>
<sequence length="455" mass="48766">MAQTFTSASQPITSAEISAASQPTSHSHPGEATDLLDLKLPPELLKLIAQHQASGQLTELLNRPLQPTPAVKAVAKAGRLTARSRSQPNILKSKGVSTYARGMSALPTPRPVPQPLEATLYWPPPIKARARRAAQATKGKATAAMPVVADARGNCAQDATSLSGVPRVTARPSAPSQAIAVASTASTVPPVVAARSSPFWGERAKTIPMPALTKSVSEQALAISQLPGLRHLPVSTIEKLLPRVRGHGAAEEAKRQGSSKSSTPHESPRPQHLEAPEAPTREPHPAAQLPESVPPLNPPVFPECWSMTNFPTWVPGTMLPAAEPSCGPEQPSANSQMFGQLPELIKNHKTPCNTTTVEQQNTEVEPFAAPEFLLDFGFDYSPAVEEQSETQIALPTYEDIERSLSALPNHPGHFTEPERDVIVDVAETRDRARFNVEFLDESWKGLVDFEGSVGV</sequence>
<proteinExistence type="predicted"/>
<comment type="caution">
    <text evidence="1">The sequence shown here is derived from an EMBL/GenBank/DDBJ whole genome shotgun (WGS) entry which is preliminary data.</text>
</comment>
<dbReference type="EMBL" id="JAGFNK010001065">
    <property type="protein sequence ID" value="KAI9435369.1"/>
    <property type="molecule type" value="Genomic_DNA"/>
</dbReference>
<name>A0ACC0TSB9_9AGAM</name>
<organism evidence="1 2">
    <name type="scientific">Russula earlei</name>
    <dbReference type="NCBI Taxonomy" id="71964"/>
    <lineage>
        <taxon>Eukaryota</taxon>
        <taxon>Fungi</taxon>
        <taxon>Dikarya</taxon>
        <taxon>Basidiomycota</taxon>
        <taxon>Agaricomycotina</taxon>
        <taxon>Agaricomycetes</taxon>
        <taxon>Russulales</taxon>
        <taxon>Russulaceae</taxon>
        <taxon>Russula</taxon>
    </lineage>
</organism>
<dbReference type="Proteomes" id="UP001207468">
    <property type="component" value="Unassembled WGS sequence"/>
</dbReference>